<organism evidence="1 2">
    <name type="scientific">Bradyrhizobium uaiense</name>
    <dbReference type="NCBI Taxonomy" id="2594946"/>
    <lineage>
        <taxon>Bacteria</taxon>
        <taxon>Pseudomonadati</taxon>
        <taxon>Pseudomonadota</taxon>
        <taxon>Alphaproteobacteria</taxon>
        <taxon>Hyphomicrobiales</taxon>
        <taxon>Nitrobacteraceae</taxon>
        <taxon>Bradyrhizobium</taxon>
    </lineage>
</organism>
<feature type="non-terminal residue" evidence="1">
    <location>
        <position position="1"/>
    </location>
</feature>
<proteinExistence type="predicted"/>
<reference evidence="1 2" key="1">
    <citation type="journal article" date="2020" name="Arch. Microbiol.">
        <title>Bradyrhizobium uaiense sp. nov., a new highly efficient cowpea symbiont.</title>
        <authorList>
            <person name="Cabral Michel D."/>
            <person name="Azarias Guimaraes A."/>
            <person name="Martins da Costa E."/>
            <person name="Soares de Carvalho T."/>
            <person name="Balsanelli E."/>
            <person name="Willems A."/>
            <person name="Maltempi de Souza E."/>
            <person name="de Souza Moreira F.M."/>
        </authorList>
    </citation>
    <scope>NUCLEOTIDE SEQUENCE [LARGE SCALE GENOMIC DNA]</scope>
    <source>
        <strain evidence="1 2">UFLA 03-164</strain>
    </source>
</reference>
<protein>
    <submittedName>
        <fullName evidence="1">Acetamidase</fullName>
    </submittedName>
</protein>
<dbReference type="AlphaFoldDB" id="A0A6P1C1T1"/>
<keyword evidence="2" id="KW-1185">Reference proteome</keyword>
<comment type="caution">
    <text evidence="1">The sequence shown here is derived from an EMBL/GenBank/DDBJ whole genome shotgun (WGS) entry which is preliminary data.</text>
</comment>
<name>A0A6P1C1T1_9BRAD</name>
<feature type="non-terminal residue" evidence="1">
    <location>
        <position position="80"/>
    </location>
</feature>
<dbReference type="EMBL" id="VKHP01001000">
    <property type="protein sequence ID" value="NEV03222.1"/>
    <property type="molecule type" value="Genomic_DNA"/>
</dbReference>
<gene>
    <name evidence="1" type="ORF">FNJ47_48935</name>
</gene>
<dbReference type="Proteomes" id="UP000468531">
    <property type="component" value="Unassembled WGS sequence"/>
</dbReference>
<evidence type="ECO:0000313" key="1">
    <source>
        <dbReference type="EMBL" id="NEV03222.1"/>
    </source>
</evidence>
<accession>A0A6P1C1T1</accession>
<sequence>FGSNAAASWGFHYKDLLTEPKPREVVTIYEVDATGERNWARAVYSYRWTPQTDPFGVRHETMDYPGVPVDHATIAKQPGV</sequence>
<evidence type="ECO:0000313" key="2">
    <source>
        <dbReference type="Proteomes" id="UP000468531"/>
    </source>
</evidence>